<comment type="catalytic activity">
    <reaction evidence="14">
        <text>L-alpha-aminoacyl-L-lysine(out) = L-alpha-aminoacyl-L-lysine(in)</text>
        <dbReference type="Rhea" id="RHEA:79383"/>
        <dbReference type="ChEBI" id="CHEBI:229966"/>
    </reaction>
</comment>
<evidence type="ECO:0000256" key="12">
    <source>
        <dbReference type="ARBA" id="ARBA00044884"/>
    </source>
</evidence>
<feature type="transmembrane region" description="Helical" evidence="26">
    <location>
        <begin position="181"/>
        <end position="202"/>
    </location>
</feature>
<feature type="transmembrane region" description="Helical" evidence="26">
    <location>
        <begin position="372"/>
        <end position="389"/>
    </location>
</feature>
<feature type="transmembrane region" description="Helical" evidence="26">
    <location>
        <begin position="272"/>
        <end position="292"/>
    </location>
</feature>
<comment type="subunit">
    <text evidence="25">Homodimer. Interacts with lysosomal protein GLMP (via lumenal domain); the interaction starts while both proteins are still in the endoplasmic reticulum and is required for stabilization of MFSD1 in lysosomes but has no direct effect on its targeting to lysosomes or transporter activity.</text>
</comment>
<evidence type="ECO:0000256" key="20">
    <source>
        <dbReference type="ARBA" id="ARBA00044919"/>
    </source>
</evidence>
<gene>
    <name evidence="28" type="ORF">ACIB24_16500</name>
</gene>
<evidence type="ECO:0000256" key="18">
    <source>
        <dbReference type="ARBA" id="ARBA00044903"/>
    </source>
</evidence>
<keyword evidence="8" id="KW-0458">Lysosome</keyword>
<comment type="catalytic activity">
    <reaction evidence="11">
        <text>L-alpha-aminoacyl-L-arginine(out) = L-alpha-aminoacyl-L-arginine(in)</text>
        <dbReference type="Rhea" id="RHEA:79367"/>
        <dbReference type="ChEBI" id="CHEBI:229968"/>
    </reaction>
</comment>
<feature type="transmembrane region" description="Helical" evidence="26">
    <location>
        <begin position="21"/>
        <end position="41"/>
    </location>
</feature>
<dbReference type="EMBL" id="JBITLV010000005">
    <property type="protein sequence ID" value="MFI7588673.1"/>
    <property type="molecule type" value="Genomic_DNA"/>
</dbReference>
<evidence type="ECO:0000256" key="15">
    <source>
        <dbReference type="ARBA" id="ARBA00044898"/>
    </source>
</evidence>
<evidence type="ECO:0000256" key="23">
    <source>
        <dbReference type="ARBA" id="ARBA00045018"/>
    </source>
</evidence>
<feature type="domain" description="Major facilitator superfamily (MFS) profile" evidence="27">
    <location>
        <begin position="28"/>
        <end position="425"/>
    </location>
</feature>
<evidence type="ECO:0000256" key="25">
    <source>
        <dbReference type="ARBA" id="ARBA00046376"/>
    </source>
</evidence>
<evidence type="ECO:0000256" key="8">
    <source>
        <dbReference type="ARBA" id="ARBA00023228"/>
    </source>
</evidence>
<comment type="catalytic activity">
    <reaction evidence="18">
        <text>L-arginyl-glycine(out) = L-arginyl-glycine(in)</text>
        <dbReference type="Rhea" id="RHEA:79391"/>
        <dbReference type="ChEBI" id="CHEBI:229955"/>
    </reaction>
</comment>
<comment type="catalytic activity">
    <reaction evidence="15">
        <text>L-aspartyl-L-lysine(out) = L-aspartyl-L-lysine(in)</text>
        <dbReference type="Rhea" id="RHEA:79411"/>
        <dbReference type="ChEBI" id="CHEBI:229953"/>
    </reaction>
</comment>
<dbReference type="CDD" id="cd06174">
    <property type="entry name" value="MFS"/>
    <property type="match status" value="1"/>
</dbReference>
<evidence type="ECO:0000313" key="28">
    <source>
        <dbReference type="EMBL" id="MFI7588673.1"/>
    </source>
</evidence>
<dbReference type="RefSeq" id="WP_398282604.1">
    <property type="nucleotide sequence ID" value="NZ_JBITLV010000005.1"/>
</dbReference>
<evidence type="ECO:0000256" key="9">
    <source>
        <dbReference type="ARBA" id="ARBA00044876"/>
    </source>
</evidence>
<keyword evidence="7 26" id="KW-0472">Membrane</keyword>
<comment type="catalytic activity">
    <reaction evidence="19">
        <text>L-histidyl-L-alpha-amino acid(out) = L-histidyl-L-alpha-amino acid(in)</text>
        <dbReference type="Rhea" id="RHEA:79379"/>
        <dbReference type="ChEBI" id="CHEBI:229964"/>
    </reaction>
</comment>
<feature type="transmembrane region" description="Helical" evidence="26">
    <location>
        <begin position="119"/>
        <end position="140"/>
    </location>
</feature>
<comment type="catalytic activity">
    <reaction evidence="9">
        <text>L-lysyl-L-alanine(out) = L-lysyl-L-alanine(in)</text>
        <dbReference type="Rhea" id="RHEA:79399"/>
        <dbReference type="ChEBI" id="CHEBI:229954"/>
    </reaction>
</comment>
<feature type="transmembrane region" description="Helical" evidence="26">
    <location>
        <begin position="93"/>
        <end position="113"/>
    </location>
</feature>
<evidence type="ECO:0000256" key="14">
    <source>
        <dbReference type="ARBA" id="ARBA00044893"/>
    </source>
</evidence>
<evidence type="ECO:0000256" key="21">
    <source>
        <dbReference type="ARBA" id="ARBA00044924"/>
    </source>
</evidence>
<evidence type="ECO:0000256" key="6">
    <source>
        <dbReference type="ARBA" id="ARBA00022989"/>
    </source>
</evidence>
<dbReference type="InterPro" id="IPR052187">
    <property type="entry name" value="MFSD1"/>
</dbReference>
<evidence type="ECO:0000256" key="7">
    <source>
        <dbReference type="ARBA" id="ARBA00023136"/>
    </source>
</evidence>
<evidence type="ECO:0000256" key="5">
    <source>
        <dbReference type="ARBA" id="ARBA00022692"/>
    </source>
</evidence>
<comment type="caution">
    <text evidence="28">The sequence shown here is derived from an EMBL/GenBank/DDBJ whole genome shotgun (WGS) entry which is preliminary data.</text>
</comment>
<name>A0ABW8AQM4_9ACTN</name>
<feature type="transmembrane region" description="Helical" evidence="26">
    <location>
        <begin position="329"/>
        <end position="351"/>
    </location>
</feature>
<dbReference type="InterPro" id="IPR020846">
    <property type="entry name" value="MFS_dom"/>
</dbReference>
<dbReference type="Gene3D" id="1.20.1250.20">
    <property type="entry name" value="MFS general substrate transporter like domains"/>
    <property type="match status" value="2"/>
</dbReference>
<dbReference type="PROSITE" id="PS50850">
    <property type="entry name" value="MFS"/>
    <property type="match status" value="1"/>
</dbReference>
<feature type="transmembrane region" description="Helical" evidence="26">
    <location>
        <begin position="304"/>
        <end position="323"/>
    </location>
</feature>
<evidence type="ECO:0000256" key="24">
    <source>
        <dbReference type="ARBA" id="ARBA00045709"/>
    </source>
</evidence>
<comment type="function">
    <text evidence="24">Lysosomal dipeptide uniporter that selectively exports lysine, arginine or histidine-containing dipeptides with a net positive charge from the lysosome lumen into the cytosol. Could play a role in a specific type of protein O-glycosylation indirectly regulating macrophages migration and tissue invasion. Also essential for liver homeostasis.</text>
</comment>
<comment type="similarity">
    <text evidence="3">Belongs to the major facilitator superfamily.</text>
</comment>
<feature type="transmembrane region" description="Helical" evidence="26">
    <location>
        <begin position="61"/>
        <end position="86"/>
    </location>
</feature>
<feature type="transmembrane region" description="Helical" evidence="26">
    <location>
        <begin position="401"/>
        <end position="421"/>
    </location>
</feature>
<accession>A0ABW8AQM4</accession>
<dbReference type="PANTHER" id="PTHR23512:SF3">
    <property type="entry name" value="MAJOR FACILITATOR SUPERFAMILY DOMAIN-CONTAINING PROTEIN 1"/>
    <property type="match status" value="1"/>
</dbReference>
<dbReference type="InterPro" id="IPR036259">
    <property type="entry name" value="MFS_trans_sf"/>
</dbReference>
<comment type="subcellular location">
    <subcellularLocation>
        <location evidence="2">Cell membrane</location>
        <topology evidence="2">Multi-pass membrane protein</topology>
    </subcellularLocation>
    <subcellularLocation>
        <location evidence="1">Lysosome membrane</location>
        <topology evidence="1">Multi-pass membrane protein</topology>
    </subcellularLocation>
</comment>
<evidence type="ECO:0000256" key="22">
    <source>
        <dbReference type="ARBA" id="ARBA00044985"/>
    </source>
</evidence>
<evidence type="ECO:0000256" key="1">
    <source>
        <dbReference type="ARBA" id="ARBA00004155"/>
    </source>
</evidence>
<comment type="catalytic activity">
    <reaction evidence="13">
        <text>L-lysyl-L-alpha-amino acid(out) = L-lysyl-L-alpha-amino acid(in)</text>
        <dbReference type="Rhea" id="RHEA:79387"/>
        <dbReference type="ChEBI" id="CHEBI:229965"/>
    </reaction>
</comment>
<feature type="transmembrane region" description="Helical" evidence="26">
    <location>
        <begin position="152"/>
        <end position="175"/>
    </location>
</feature>
<comment type="catalytic activity">
    <reaction evidence="20">
        <text>L-alanyl-L-lysine(out) = L-alanyl-L-lysine(in)</text>
        <dbReference type="Rhea" id="RHEA:79415"/>
        <dbReference type="ChEBI" id="CHEBI:192470"/>
    </reaction>
</comment>
<keyword evidence="6 26" id="KW-1133">Transmembrane helix</keyword>
<comment type="catalytic activity">
    <reaction evidence="17">
        <text>L-lysyl-L-lysine(out) = L-lysyl-L-lysine(in)</text>
        <dbReference type="Rhea" id="RHEA:79403"/>
        <dbReference type="ChEBI" id="CHEBI:229956"/>
    </reaction>
</comment>
<evidence type="ECO:0000256" key="2">
    <source>
        <dbReference type="ARBA" id="ARBA00004651"/>
    </source>
</evidence>
<evidence type="ECO:0000256" key="10">
    <source>
        <dbReference type="ARBA" id="ARBA00044878"/>
    </source>
</evidence>
<keyword evidence="4" id="KW-0813">Transport</keyword>
<evidence type="ECO:0000256" key="13">
    <source>
        <dbReference type="ARBA" id="ARBA00044891"/>
    </source>
</evidence>
<feature type="transmembrane region" description="Helical" evidence="26">
    <location>
        <begin position="238"/>
        <end position="260"/>
    </location>
</feature>
<comment type="catalytic activity">
    <reaction evidence="16">
        <text>L-arginyl-L-alpha-amino acid(out) = L-arginyl-L-alpha-amino acid(in)</text>
        <dbReference type="Rhea" id="RHEA:79371"/>
        <dbReference type="ChEBI" id="CHEBI:84315"/>
    </reaction>
</comment>
<keyword evidence="5 26" id="KW-0812">Transmembrane</keyword>
<dbReference type="SUPFAM" id="SSF103473">
    <property type="entry name" value="MFS general substrate transporter"/>
    <property type="match status" value="1"/>
</dbReference>
<dbReference type="PANTHER" id="PTHR23512">
    <property type="entry name" value="MAJOR FACILITATOR SUPERFAMILY DOMAIN-CONTAINING PROTEIN 1"/>
    <property type="match status" value="1"/>
</dbReference>
<evidence type="ECO:0000256" key="3">
    <source>
        <dbReference type="ARBA" id="ARBA00008335"/>
    </source>
</evidence>
<comment type="catalytic activity">
    <reaction evidence="21">
        <text>L-lysyl-glycine(out) = L-lysyl-glycine(in)</text>
        <dbReference type="Rhea" id="RHEA:79407"/>
        <dbReference type="ChEBI" id="CHEBI:191202"/>
    </reaction>
</comment>
<keyword evidence="29" id="KW-1185">Reference proteome</keyword>
<sequence>MTAAPTPALSSRWAVHSDTRGLVSAWPIWVIGLAGYAFAIFNRSSLAVAGLAAADRFHISASQLATFTMVQLVLYAGLQVPVGLMVDRFGPRAVLTTGLCLLIVGQAGFALAGSYPAALGARVLVGAGDAMTFISVLRLVNSWFAPRRVPLLLQVTGVVGQFGAIGAAIPMAWALDELGWTHAYLAATVPGLVFLAALLLVVHDEPGRRYRRGPALSATAAQRSLATSWRQPGTRLGFWVHFTTGFSPTMFALLWGYPFLVRGEGVAPSTAAALATCLVISQLVAGPALGWLMAVRPYHRSTTALVIVAAIVLAWTTVLVWPGDAPLPLLVAFALVIGIGGPASLIGMDLARTSNPAERLASATGIVNQANFTATLSVVVVIGILLDALSPGGSGAYTPEAFRWAMAAQYVLWAFGVAQIVRYRRRVRAARAAGVTAGSGSPSPVR</sequence>
<organism evidence="28 29">
    <name type="scientific">Spongisporangium articulatum</name>
    <dbReference type="NCBI Taxonomy" id="3362603"/>
    <lineage>
        <taxon>Bacteria</taxon>
        <taxon>Bacillati</taxon>
        <taxon>Actinomycetota</taxon>
        <taxon>Actinomycetes</taxon>
        <taxon>Kineosporiales</taxon>
        <taxon>Kineosporiaceae</taxon>
        <taxon>Spongisporangium</taxon>
    </lineage>
</organism>
<evidence type="ECO:0000256" key="26">
    <source>
        <dbReference type="SAM" id="Phobius"/>
    </source>
</evidence>
<comment type="catalytic activity">
    <reaction evidence="10">
        <text>L-histidyl-glycine(out) = L-histidyl-glycine(in)</text>
        <dbReference type="Rhea" id="RHEA:79395"/>
        <dbReference type="ChEBI" id="CHEBI:229957"/>
    </reaction>
</comment>
<proteinExistence type="inferred from homology"/>
<protein>
    <recommendedName>
        <fullName evidence="22">Lysosomal dipeptide transporter MFSD1</fullName>
    </recommendedName>
    <alternativeName>
        <fullName evidence="23">Major facilitator superfamily domain-containing protein 1</fullName>
    </alternativeName>
</protein>
<dbReference type="Proteomes" id="UP001612915">
    <property type="component" value="Unassembled WGS sequence"/>
</dbReference>
<evidence type="ECO:0000256" key="11">
    <source>
        <dbReference type="ARBA" id="ARBA00044881"/>
    </source>
</evidence>
<evidence type="ECO:0000256" key="4">
    <source>
        <dbReference type="ARBA" id="ARBA00022448"/>
    </source>
</evidence>
<evidence type="ECO:0000256" key="19">
    <source>
        <dbReference type="ARBA" id="ARBA00044912"/>
    </source>
</evidence>
<evidence type="ECO:0000256" key="16">
    <source>
        <dbReference type="ARBA" id="ARBA00044899"/>
    </source>
</evidence>
<dbReference type="InterPro" id="IPR011701">
    <property type="entry name" value="MFS"/>
</dbReference>
<evidence type="ECO:0000256" key="17">
    <source>
        <dbReference type="ARBA" id="ARBA00044900"/>
    </source>
</evidence>
<evidence type="ECO:0000313" key="29">
    <source>
        <dbReference type="Proteomes" id="UP001612915"/>
    </source>
</evidence>
<evidence type="ECO:0000259" key="27">
    <source>
        <dbReference type="PROSITE" id="PS50850"/>
    </source>
</evidence>
<comment type="catalytic activity">
    <reaction evidence="12">
        <text>L-alpha-aminoacyl-L-histidine(out) = L-alpha-aminoacyl-L-histidine(in)</text>
        <dbReference type="Rhea" id="RHEA:79375"/>
        <dbReference type="ChEBI" id="CHEBI:229967"/>
    </reaction>
</comment>
<reference evidence="28 29" key="1">
    <citation type="submission" date="2024-10" db="EMBL/GenBank/DDBJ databases">
        <title>The Natural Products Discovery Center: Release of the First 8490 Sequenced Strains for Exploring Actinobacteria Biosynthetic Diversity.</title>
        <authorList>
            <person name="Kalkreuter E."/>
            <person name="Kautsar S.A."/>
            <person name="Yang D."/>
            <person name="Bader C.D."/>
            <person name="Teijaro C.N."/>
            <person name="Fluegel L."/>
            <person name="Davis C.M."/>
            <person name="Simpson J.R."/>
            <person name="Lauterbach L."/>
            <person name="Steele A.D."/>
            <person name="Gui C."/>
            <person name="Meng S."/>
            <person name="Li G."/>
            <person name="Viehrig K."/>
            <person name="Ye F."/>
            <person name="Su P."/>
            <person name="Kiefer A.F."/>
            <person name="Nichols A."/>
            <person name="Cepeda A.J."/>
            <person name="Yan W."/>
            <person name="Fan B."/>
            <person name="Jiang Y."/>
            <person name="Adhikari A."/>
            <person name="Zheng C.-J."/>
            <person name="Schuster L."/>
            <person name="Cowan T.M."/>
            <person name="Smanski M.J."/>
            <person name="Chevrette M.G."/>
            <person name="De Carvalho L.P.S."/>
            <person name="Shen B."/>
        </authorList>
    </citation>
    <scope>NUCLEOTIDE SEQUENCE [LARGE SCALE GENOMIC DNA]</scope>
    <source>
        <strain evidence="28 29">NPDC049639</strain>
    </source>
</reference>
<dbReference type="Pfam" id="PF07690">
    <property type="entry name" value="MFS_1"/>
    <property type="match status" value="1"/>
</dbReference>